<dbReference type="SUPFAM" id="SSF53955">
    <property type="entry name" value="Lysozyme-like"/>
    <property type="match status" value="1"/>
</dbReference>
<comment type="caution">
    <text evidence="8">The sequence shown here is derived from an EMBL/GenBank/DDBJ whole genome shotgun (WGS) entry which is preliminary data.</text>
</comment>
<dbReference type="InterPro" id="IPR000064">
    <property type="entry name" value="NLP_P60_dom"/>
</dbReference>
<keyword evidence="3" id="KW-0378">Hydrolase</keyword>
<evidence type="ECO:0000259" key="5">
    <source>
        <dbReference type="Pfam" id="PF00877"/>
    </source>
</evidence>
<feature type="domain" description="Transglycosylase SLT" evidence="6">
    <location>
        <begin position="43"/>
        <end position="89"/>
    </location>
</feature>
<feature type="domain" description="Transglycosylase SLT" evidence="7">
    <location>
        <begin position="117"/>
        <end position="156"/>
    </location>
</feature>
<dbReference type="InterPro" id="IPR031304">
    <property type="entry name" value="SLT_2"/>
</dbReference>
<dbReference type="PANTHER" id="PTHR30163">
    <property type="entry name" value="MEMBRANE-BOUND LYTIC MUREIN TRANSGLYCOSYLASE B"/>
    <property type="match status" value="1"/>
</dbReference>
<dbReference type="CDD" id="cd13399">
    <property type="entry name" value="Slt35-like"/>
    <property type="match status" value="1"/>
</dbReference>
<evidence type="ECO:0000259" key="6">
    <source>
        <dbReference type="Pfam" id="PF01464"/>
    </source>
</evidence>
<sequence>MAFVVLSSAGGKEETQPGKGYYGGDISEFGANEIPAQYIPIYKAAQEKYGVPWNLLAAEHRVESRFSTLQTMVSPVGAIGHFQFMPLTWLGWSYPGGYRLGNAYIPNNILTDPAMIKKYGGYGVDANGDGKADPWDIEDAIYSAANYLRANGAAEGRIRDAVFAYNHADWYVEKVLGFADRYVKGYVEVKTGSGEGNTGVKVIDVGYKWIGNSVYVFGGGREQSDITRGRFDCSSFVHWAFAQVGVDLGPLNSTRTDTLKYLGKPVSPSDM</sequence>
<keyword evidence="2" id="KW-0645">Protease</keyword>
<feature type="domain" description="NlpC/P60" evidence="5">
    <location>
        <begin position="214"/>
        <end position="250"/>
    </location>
</feature>
<dbReference type="InterPro" id="IPR043426">
    <property type="entry name" value="MltB-like"/>
</dbReference>
<reference evidence="8 9" key="1">
    <citation type="submission" date="2023-07" db="EMBL/GenBank/DDBJ databases">
        <title>Genomic Encyclopedia of Type Strains, Phase IV (KMG-IV): sequencing the most valuable type-strain genomes for metagenomic binning, comparative biology and taxonomic classification.</title>
        <authorList>
            <person name="Goeker M."/>
        </authorList>
    </citation>
    <scope>NUCLEOTIDE SEQUENCE [LARGE SCALE GENOMIC DNA]</scope>
    <source>
        <strain evidence="8 9">DSM 27594</strain>
    </source>
</reference>
<dbReference type="PANTHER" id="PTHR30163:SF8">
    <property type="entry name" value="LYTIC MUREIN TRANSGLYCOSYLASE"/>
    <property type="match status" value="1"/>
</dbReference>
<evidence type="ECO:0008006" key="10">
    <source>
        <dbReference type="Google" id="ProtNLM"/>
    </source>
</evidence>
<evidence type="ECO:0000256" key="4">
    <source>
        <dbReference type="ARBA" id="ARBA00022807"/>
    </source>
</evidence>
<accession>A0ABT9Y0C6</accession>
<proteinExistence type="inferred from homology"/>
<dbReference type="Pfam" id="PF13406">
    <property type="entry name" value="SLT_2"/>
    <property type="match status" value="1"/>
</dbReference>
<name>A0ABT9Y0C6_9BACI</name>
<dbReference type="InterPro" id="IPR023346">
    <property type="entry name" value="Lysozyme-like_dom_sf"/>
</dbReference>
<dbReference type="Gene3D" id="1.10.530.10">
    <property type="match status" value="1"/>
</dbReference>
<dbReference type="Gene3D" id="3.90.1720.10">
    <property type="entry name" value="endopeptidase domain like (from Nostoc punctiforme)"/>
    <property type="match status" value="1"/>
</dbReference>
<evidence type="ECO:0000256" key="1">
    <source>
        <dbReference type="ARBA" id="ARBA00007074"/>
    </source>
</evidence>
<dbReference type="Proteomes" id="UP001224122">
    <property type="component" value="Unassembled WGS sequence"/>
</dbReference>
<dbReference type="InterPro" id="IPR038765">
    <property type="entry name" value="Papain-like_cys_pep_sf"/>
</dbReference>
<dbReference type="Pfam" id="PF01464">
    <property type="entry name" value="SLT"/>
    <property type="match status" value="1"/>
</dbReference>
<dbReference type="RefSeq" id="WP_307411910.1">
    <property type="nucleotide sequence ID" value="NZ_JAUSTW010000008.1"/>
</dbReference>
<dbReference type="SUPFAM" id="SSF54001">
    <property type="entry name" value="Cysteine proteinases"/>
    <property type="match status" value="1"/>
</dbReference>
<organism evidence="8 9">
    <name type="scientific">Neobacillus ginsengisoli</name>
    <dbReference type="NCBI Taxonomy" id="904295"/>
    <lineage>
        <taxon>Bacteria</taxon>
        <taxon>Bacillati</taxon>
        <taxon>Bacillota</taxon>
        <taxon>Bacilli</taxon>
        <taxon>Bacillales</taxon>
        <taxon>Bacillaceae</taxon>
        <taxon>Neobacillus</taxon>
    </lineage>
</organism>
<keyword evidence="4" id="KW-0788">Thiol protease</keyword>
<evidence type="ECO:0000256" key="3">
    <source>
        <dbReference type="ARBA" id="ARBA00022801"/>
    </source>
</evidence>
<keyword evidence="9" id="KW-1185">Reference proteome</keyword>
<evidence type="ECO:0000313" key="9">
    <source>
        <dbReference type="Proteomes" id="UP001224122"/>
    </source>
</evidence>
<evidence type="ECO:0000256" key="2">
    <source>
        <dbReference type="ARBA" id="ARBA00022670"/>
    </source>
</evidence>
<evidence type="ECO:0000313" key="8">
    <source>
        <dbReference type="EMBL" id="MDQ0201046.1"/>
    </source>
</evidence>
<comment type="similarity">
    <text evidence="1">Belongs to the peptidase C40 family.</text>
</comment>
<dbReference type="InterPro" id="IPR008258">
    <property type="entry name" value="Transglycosylase_SLT_dom_1"/>
</dbReference>
<protein>
    <recommendedName>
        <fullName evidence="10">Transglycosylase SLT domain-containing protein</fullName>
    </recommendedName>
</protein>
<gene>
    <name evidence="8" type="ORF">J2S10_004252</name>
</gene>
<dbReference type="EMBL" id="JAUSTW010000008">
    <property type="protein sequence ID" value="MDQ0201046.1"/>
    <property type="molecule type" value="Genomic_DNA"/>
</dbReference>
<evidence type="ECO:0000259" key="7">
    <source>
        <dbReference type="Pfam" id="PF13406"/>
    </source>
</evidence>
<dbReference type="Pfam" id="PF00877">
    <property type="entry name" value="NLPC_P60"/>
    <property type="match status" value="1"/>
</dbReference>